<organism evidence="4 5">
    <name type="scientific">Fervidicella metallireducens AeB</name>
    <dbReference type="NCBI Taxonomy" id="1403537"/>
    <lineage>
        <taxon>Bacteria</taxon>
        <taxon>Bacillati</taxon>
        <taxon>Bacillota</taxon>
        <taxon>Clostridia</taxon>
        <taxon>Eubacteriales</taxon>
        <taxon>Clostridiaceae</taxon>
        <taxon>Fervidicella</taxon>
    </lineage>
</organism>
<evidence type="ECO:0000313" key="5">
    <source>
        <dbReference type="Proteomes" id="UP000019681"/>
    </source>
</evidence>
<dbReference type="Proteomes" id="UP000019681">
    <property type="component" value="Unassembled WGS sequence"/>
</dbReference>
<keyword evidence="1 2" id="KW-0129">CBS domain</keyword>
<dbReference type="AlphaFoldDB" id="A0A017RYE4"/>
<dbReference type="SMART" id="SM00116">
    <property type="entry name" value="CBS"/>
    <property type="match status" value="2"/>
</dbReference>
<dbReference type="SUPFAM" id="SSF54631">
    <property type="entry name" value="CBS-domain pair"/>
    <property type="match status" value="1"/>
</dbReference>
<evidence type="ECO:0000256" key="2">
    <source>
        <dbReference type="PROSITE-ProRule" id="PRU00703"/>
    </source>
</evidence>
<feature type="domain" description="CBS" evidence="3">
    <location>
        <begin position="7"/>
        <end position="67"/>
    </location>
</feature>
<accession>A0A017RYE4</accession>
<dbReference type="InterPro" id="IPR000644">
    <property type="entry name" value="CBS_dom"/>
</dbReference>
<dbReference type="EMBL" id="AZQP01000003">
    <property type="protein sequence ID" value="EYE89571.1"/>
    <property type="molecule type" value="Genomic_DNA"/>
</dbReference>
<evidence type="ECO:0000313" key="4">
    <source>
        <dbReference type="EMBL" id="EYE89571.1"/>
    </source>
</evidence>
<dbReference type="Gene3D" id="3.10.580.10">
    <property type="entry name" value="CBS-domain"/>
    <property type="match status" value="1"/>
</dbReference>
<evidence type="ECO:0000256" key="1">
    <source>
        <dbReference type="ARBA" id="ARBA00023122"/>
    </source>
</evidence>
<dbReference type="PANTHER" id="PTHR43080">
    <property type="entry name" value="CBS DOMAIN-CONTAINING PROTEIN CBSX3, MITOCHONDRIAL"/>
    <property type="match status" value="1"/>
</dbReference>
<gene>
    <name evidence="4" type="ORF">Q428_02030</name>
</gene>
<dbReference type="CDD" id="cd02205">
    <property type="entry name" value="CBS_pair_SF"/>
    <property type="match status" value="1"/>
</dbReference>
<comment type="caution">
    <text evidence="4">The sequence shown here is derived from an EMBL/GenBank/DDBJ whole genome shotgun (WGS) entry which is preliminary data.</text>
</comment>
<keyword evidence="5" id="KW-1185">Reference proteome</keyword>
<dbReference type="InterPro" id="IPR046342">
    <property type="entry name" value="CBS_dom_sf"/>
</dbReference>
<dbReference type="STRING" id="1403537.Q428_02030"/>
<protein>
    <recommendedName>
        <fullName evidence="3">CBS domain-containing protein</fullName>
    </recommendedName>
</protein>
<dbReference type="InterPro" id="IPR051257">
    <property type="entry name" value="Diverse_CBS-Domain"/>
</dbReference>
<name>A0A017RYE4_9CLOT</name>
<dbReference type="OrthoDB" id="1706107at2"/>
<dbReference type="PANTHER" id="PTHR43080:SF2">
    <property type="entry name" value="CBS DOMAIN-CONTAINING PROTEIN"/>
    <property type="match status" value="1"/>
</dbReference>
<proteinExistence type="predicted"/>
<evidence type="ECO:0000259" key="3">
    <source>
        <dbReference type="PROSITE" id="PS51371"/>
    </source>
</evidence>
<reference evidence="4 5" key="1">
    <citation type="journal article" date="2014" name="Genome Announc.">
        <title>Draft Genome Sequence of Fervidicella metallireducens Strain AeBT, an Iron-Reducing Thermoanaerobe from the Great Artesian Basin.</title>
        <authorList>
            <person name="Patel B.K."/>
        </authorList>
    </citation>
    <scope>NUCLEOTIDE SEQUENCE [LARGE SCALE GENOMIC DNA]</scope>
    <source>
        <strain evidence="4 5">AeB</strain>
    </source>
</reference>
<dbReference type="Pfam" id="PF00571">
    <property type="entry name" value="CBS"/>
    <property type="match status" value="2"/>
</dbReference>
<sequence>MYVKALMLEAHELITVSPNDTLKDALEKMNLRNFLSIPVIENRKFFGVISREKIYSQFFLCGGEKDEYLKQTKVTELVRGDIPILKPYDDIEKAAHSLEIYDVPFVAIVDDKNEFNGIITHYAIFKAFKEIMGINKGKKLTVIAYDIPGQITKLSEIITRLGGDIISFVVIDPKVKTDVKEISLRIKADNFIEISDALRKAGFRIQ</sequence>
<dbReference type="RefSeq" id="WP_035377674.1">
    <property type="nucleotide sequence ID" value="NZ_AZQP01000003.1"/>
</dbReference>
<dbReference type="PROSITE" id="PS51371">
    <property type="entry name" value="CBS"/>
    <property type="match status" value="1"/>
</dbReference>